<protein>
    <submittedName>
        <fullName evidence="1">Uncharacterized protein</fullName>
    </submittedName>
</protein>
<organism evidence="1 2">
    <name type="scientific">Novosphingobium umbonatum</name>
    <dbReference type="NCBI Taxonomy" id="1908524"/>
    <lineage>
        <taxon>Bacteria</taxon>
        <taxon>Pseudomonadati</taxon>
        <taxon>Pseudomonadota</taxon>
        <taxon>Alphaproteobacteria</taxon>
        <taxon>Sphingomonadales</taxon>
        <taxon>Sphingomonadaceae</taxon>
        <taxon>Novosphingobium</taxon>
    </lineage>
</organism>
<dbReference type="OrthoDB" id="221637at204457"/>
<accession>A0A3S2X1X1</accession>
<dbReference type="AlphaFoldDB" id="A0A3S2X1X1"/>
<sequence length="99" mass="11050">MARKKKPEIVISHLLHLGRITDATARAAYGAFSLAHAIWQLRNRYSHLVPPGKLIRTVLREDVMGNVFAEYRLVDAAPAFLNAANTNTTAFSENRQYAA</sequence>
<proteinExistence type="predicted"/>
<evidence type="ECO:0000313" key="2">
    <source>
        <dbReference type="Proteomes" id="UP000282837"/>
    </source>
</evidence>
<comment type="caution">
    <text evidence="1">The sequence shown here is derived from an EMBL/GenBank/DDBJ whole genome shotgun (WGS) entry which is preliminary data.</text>
</comment>
<keyword evidence="2" id="KW-1185">Reference proteome</keyword>
<gene>
    <name evidence="1" type="ORF">EOE18_14720</name>
</gene>
<dbReference type="EMBL" id="SACO01000013">
    <property type="protein sequence ID" value="RVU03573.1"/>
    <property type="molecule type" value="Genomic_DNA"/>
</dbReference>
<dbReference type="RefSeq" id="WP_127710882.1">
    <property type="nucleotide sequence ID" value="NZ_SACO01000013.1"/>
</dbReference>
<dbReference type="Proteomes" id="UP000282837">
    <property type="component" value="Unassembled WGS sequence"/>
</dbReference>
<evidence type="ECO:0000313" key="1">
    <source>
        <dbReference type="EMBL" id="RVU03573.1"/>
    </source>
</evidence>
<reference evidence="1 2" key="1">
    <citation type="submission" date="2019-01" db="EMBL/GenBank/DDBJ databases">
        <authorList>
            <person name="Chen W.-M."/>
        </authorList>
    </citation>
    <scope>NUCLEOTIDE SEQUENCE [LARGE SCALE GENOMIC DNA]</scope>
    <source>
        <strain evidence="1 2">FSY-9</strain>
    </source>
</reference>
<name>A0A3S2X1X1_9SPHN</name>